<sequence length="580" mass="64353">MAAIEGLTEAQNAILQYVNVGDLLFVEEIEGLHYNSADEAEHGSDEEGDEIGEAAYGEGDSDHDDISSSASDDEGSTSGDDSNSTIDAIEDASAETESSKPTMYIIRTITKIAENIVEMSVTPLTFSERVGAQYGNHSYHILGDRCKANHACDGMCSLATSIKDVTSATSVFLINPPGDFVRITIKSPRPCLDTCKDGFLDSIFCLHDMVKDYVPEMLTYAQNNAGVSPPFLEKPLCPVCMGPSLLKEQQGLQYDLLVRHDLNFEAILDYHGRVAQRRSIVGYQFVQFDERRWGMAFDDMFSEDGEDYDDHDEGDFEHWEEAQDPNAIVRLHPASKETIAALPRKQFSEVQVGGEHEVCPIDQESFSSDCTLLQLPCGHVKFHEECIAEWLGHHGTCPICREVVPDVNGKQESEKTPEITPAAMRMDLQEALTSLGYAEDADFAALDQEMLPFIFGIARMDRPGWRTETAISRIQTEITLRAADMEDEVDQADGEALGEHEYGDMIMSDERRIGWDGAGTVTCLNSGWVRRPSYMELPKTSAAEEEVWRAIEDALGHEDETDAMIQEEKSIASYNAPYSL</sequence>
<evidence type="ECO:0000259" key="6">
    <source>
        <dbReference type="PROSITE" id="PS50089"/>
    </source>
</evidence>
<keyword evidence="8" id="KW-1185">Reference proteome</keyword>
<dbReference type="EMBL" id="ML992666">
    <property type="protein sequence ID" value="KAF2215484.1"/>
    <property type="molecule type" value="Genomic_DNA"/>
</dbReference>
<keyword evidence="3" id="KW-0862">Zinc</keyword>
<feature type="region of interest" description="Disordered" evidence="5">
    <location>
        <begin position="37"/>
        <end position="85"/>
    </location>
</feature>
<protein>
    <recommendedName>
        <fullName evidence="6">RING-type domain-containing protein</fullName>
    </recommendedName>
</protein>
<dbReference type="GO" id="GO:0008270">
    <property type="term" value="F:zinc ion binding"/>
    <property type="evidence" value="ECO:0007669"/>
    <property type="project" value="UniProtKB-KW"/>
</dbReference>
<accession>A0A6A6FQB3</accession>
<dbReference type="InterPro" id="IPR051834">
    <property type="entry name" value="RING_finger_E3_ligase"/>
</dbReference>
<dbReference type="GO" id="GO:0006511">
    <property type="term" value="P:ubiquitin-dependent protein catabolic process"/>
    <property type="evidence" value="ECO:0007669"/>
    <property type="project" value="TreeGrafter"/>
</dbReference>
<feature type="compositionally biased region" description="Low complexity" evidence="5">
    <location>
        <begin position="76"/>
        <end position="85"/>
    </location>
</feature>
<evidence type="ECO:0000256" key="2">
    <source>
        <dbReference type="ARBA" id="ARBA00022771"/>
    </source>
</evidence>
<keyword evidence="2 4" id="KW-0863">Zinc-finger</keyword>
<dbReference type="OrthoDB" id="8062037at2759"/>
<dbReference type="SUPFAM" id="SSF57850">
    <property type="entry name" value="RING/U-box"/>
    <property type="match status" value="1"/>
</dbReference>
<dbReference type="InterPro" id="IPR013083">
    <property type="entry name" value="Znf_RING/FYVE/PHD"/>
</dbReference>
<organism evidence="7 8">
    <name type="scientific">Cercospora zeae-maydis SCOH1-5</name>
    <dbReference type="NCBI Taxonomy" id="717836"/>
    <lineage>
        <taxon>Eukaryota</taxon>
        <taxon>Fungi</taxon>
        <taxon>Dikarya</taxon>
        <taxon>Ascomycota</taxon>
        <taxon>Pezizomycotina</taxon>
        <taxon>Dothideomycetes</taxon>
        <taxon>Dothideomycetidae</taxon>
        <taxon>Mycosphaerellales</taxon>
        <taxon>Mycosphaerellaceae</taxon>
        <taxon>Cercospora</taxon>
    </lineage>
</organism>
<dbReference type="GO" id="GO:0005634">
    <property type="term" value="C:nucleus"/>
    <property type="evidence" value="ECO:0007669"/>
    <property type="project" value="TreeGrafter"/>
</dbReference>
<reference evidence="7" key="1">
    <citation type="journal article" date="2020" name="Stud. Mycol.">
        <title>101 Dothideomycetes genomes: a test case for predicting lifestyles and emergence of pathogens.</title>
        <authorList>
            <person name="Haridas S."/>
            <person name="Albert R."/>
            <person name="Binder M."/>
            <person name="Bloem J."/>
            <person name="Labutti K."/>
            <person name="Salamov A."/>
            <person name="Andreopoulos B."/>
            <person name="Baker S."/>
            <person name="Barry K."/>
            <person name="Bills G."/>
            <person name="Bluhm B."/>
            <person name="Cannon C."/>
            <person name="Castanera R."/>
            <person name="Culley D."/>
            <person name="Daum C."/>
            <person name="Ezra D."/>
            <person name="Gonzalez J."/>
            <person name="Henrissat B."/>
            <person name="Kuo A."/>
            <person name="Liang C."/>
            <person name="Lipzen A."/>
            <person name="Lutzoni F."/>
            <person name="Magnuson J."/>
            <person name="Mondo S."/>
            <person name="Nolan M."/>
            <person name="Ohm R."/>
            <person name="Pangilinan J."/>
            <person name="Park H.-J."/>
            <person name="Ramirez L."/>
            <person name="Alfaro M."/>
            <person name="Sun H."/>
            <person name="Tritt A."/>
            <person name="Yoshinaga Y."/>
            <person name="Zwiers L.-H."/>
            <person name="Turgeon B."/>
            <person name="Goodwin S."/>
            <person name="Spatafora J."/>
            <person name="Crous P."/>
            <person name="Grigoriev I."/>
        </authorList>
    </citation>
    <scope>NUCLEOTIDE SEQUENCE</scope>
    <source>
        <strain evidence="7">SCOH1-5</strain>
    </source>
</reference>
<evidence type="ECO:0000313" key="8">
    <source>
        <dbReference type="Proteomes" id="UP000799539"/>
    </source>
</evidence>
<evidence type="ECO:0000256" key="3">
    <source>
        <dbReference type="ARBA" id="ARBA00022833"/>
    </source>
</evidence>
<dbReference type="Gene3D" id="3.30.40.10">
    <property type="entry name" value="Zinc/RING finger domain, C3HC4 (zinc finger)"/>
    <property type="match status" value="1"/>
</dbReference>
<dbReference type="Proteomes" id="UP000799539">
    <property type="component" value="Unassembled WGS sequence"/>
</dbReference>
<feature type="domain" description="RING-type" evidence="6">
    <location>
        <begin position="359"/>
        <end position="401"/>
    </location>
</feature>
<evidence type="ECO:0000256" key="5">
    <source>
        <dbReference type="SAM" id="MobiDB-lite"/>
    </source>
</evidence>
<dbReference type="GO" id="GO:0061630">
    <property type="term" value="F:ubiquitin protein ligase activity"/>
    <property type="evidence" value="ECO:0007669"/>
    <property type="project" value="TreeGrafter"/>
</dbReference>
<dbReference type="AlphaFoldDB" id="A0A6A6FQB3"/>
<gene>
    <name evidence="7" type="ORF">CERZMDRAFT_94890</name>
</gene>
<dbReference type="InterPro" id="IPR001841">
    <property type="entry name" value="Znf_RING"/>
</dbReference>
<dbReference type="SMART" id="SM00184">
    <property type="entry name" value="RING"/>
    <property type="match status" value="1"/>
</dbReference>
<dbReference type="CDD" id="cd16454">
    <property type="entry name" value="RING-H2_PA-TM-RING"/>
    <property type="match status" value="1"/>
</dbReference>
<evidence type="ECO:0000256" key="4">
    <source>
        <dbReference type="PROSITE-ProRule" id="PRU00175"/>
    </source>
</evidence>
<dbReference type="PANTHER" id="PTHR45931:SF16">
    <property type="entry name" value="RING_U-BOX SUPERFAMILY PROTEIN"/>
    <property type="match status" value="1"/>
</dbReference>
<evidence type="ECO:0000313" key="7">
    <source>
        <dbReference type="EMBL" id="KAF2215484.1"/>
    </source>
</evidence>
<dbReference type="Pfam" id="PF13639">
    <property type="entry name" value="zf-RING_2"/>
    <property type="match status" value="1"/>
</dbReference>
<proteinExistence type="predicted"/>
<evidence type="ECO:0000256" key="1">
    <source>
        <dbReference type="ARBA" id="ARBA00022723"/>
    </source>
</evidence>
<keyword evidence="1" id="KW-0479">Metal-binding</keyword>
<name>A0A6A6FQB3_9PEZI</name>
<dbReference type="PANTHER" id="PTHR45931">
    <property type="entry name" value="SI:CH211-59O9.10"/>
    <property type="match status" value="1"/>
</dbReference>
<dbReference type="PROSITE" id="PS50089">
    <property type="entry name" value="ZF_RING_2"/>
    <property type="match status" value="1"/>
</dbReference>